<keyword evidence="3" id="KW-1185">Reference proteome</keyword>
<evidence type="ECO:0008006" key="4">
    <source>
        <dbReference type="Google" id="ProtNLM"/>
    </source>
</evidence>
<dbReference type="STRING" id="666685.R2APBS1_2463"/>
<proteinExistence type="predicted"/>
<accession>M4NHJ3</accession>
<dbReference type="InterPro" id="IPR021382">
    <property type="entry name" value="DUF3014"/>
</dbReference>
<dbReference type="RefSeq" id="WP_015448115.1">
    <property type="nucleotide sequence ID" value="NC_020541.1"/>
</dbReference>
<keyword evidence="1" id="KW-0812">Transmembrane</keyword>
<protein>
    <recommendedName>
        <fullName evidence="4">DUF3014 domain-containing protein</fullName>
    </recommendedName>
</protein>
<dbReference type="AlphaFoldDB" id="M4NHJ3"/>
<dbReference type="OrthoDB" id="5502479at2"/>
<organism evidence="2 3">
    <name type="scientific">Rhodanobacter denitrificans</name>
    <dbReference type="NCBI Taxonomy" id="666685"/>
    <lineage>
        <taxon>Bacteria</taxon>
        <taxon>Pseudomonadati</taxon>
        <taxon>Pseudomonadota</taxon>
        <taxon>Gammaproteobacteria</taxon>
        <taxon>Lysobacterales</taxon>
        <taxon>Rhodanobacteraceae</taxon>
        <taxon>Rhodanobacter</taxon>
    </lineage>
</organism>
<reference evidence="2 3" key="1">
    <citation type="submission" date="2012-04" db="EMBL/GenBank/DDBJ databases">
        <title>Complete genome of Rhodanobacter sp. 2APBS1.</title>
        <authorList>
            <consortium name="US DOE Joint Genome Institute"/>
            <person name="Huntemann M."/>
            <person name="Wei C.-L."/>
            <person name="Han J."/>
            <person name="Detter J.C."/>
            <person name="Han C."/>
            <person name="Tapia R."/>
            <person name="Munk A.C.C."/>
            <person name="Chen A."/>
            <person name="Krypides N."/>
            <person name="Mavromatis K."/>
            <person name="Markowitz V."/>
            <person name="Szeto E."/>
            <person name="Ivanova N."/>
            <person name="Mikhailova N."/>
            <person name="Ovchinnikova G."/>
            <person name="Pagani I."/>
            <person name="Pati A."/>
            <person name="Goodwin L."/>
            <person name="Peters L."/>
            <person name="Pitluck S."/>
            <person name="Woyke T."/>
            <person name="Prakash O."/>
            <person name="Elkins J."/>
            <person name="Brown S."/>
            <person name="Palumbo A."/>
            <person name="Hemme C."/>
            <person name="Zhou J."/>
            <person name="Watson D."/>
            <person name="Jardine P."/>
            <person name="Kostka J."/>
            <person name="Green S."/>
        </authorList>
    </citation>
    <scope>NUCLEOTIDE SEQUENCE [LARGE SCALE GENOMIC DNA]</scope>
    <source>
        <strain evidence="2 3">2APBS1</strain>
    </source>
</reference>
<feature type="transmembrane region" description="Helical" evidence="1">
    <location>
        <begin position="6"/>
        <end position="28"/>
    </location>
</feature>
<keyword evidence="1" id="KW-0472">Membrane</keyword>
<dbReference type="Pfam" id="PF11219">
    <property type="entry name" value="DUF3014"/>
    <property type="match status" value="1"/>
</dbReference>
<dbReference type="eggNOG" id="COG1711">
    <property type="taxonomic scope" value="Bacteria"/>
</dbReference>
<dbReference type="EMBL" id="CP003470">
    <property type="protein sequence ID" value="AGG89552.1"/>
    <property type="molecule type" value="Genomic_DNA"/>
</dbReference>
<sequence length="283" mass="29036" precursor="true">MGKQTSTGGWIVAVVVVAAVVGAGAYLARKAMHAGAPPPVVPASSASAAAPPVEPAIRHPIEQAQVAPATASTSALPALDDSDAGVAAALAALGGGDVSALLVPQQIIARLVATVDALPRHDGLAAFTLPARVPKGAFAVDEAGSATLLGERNYARYAPYMRVVDAVDPQALVAWYVHAYPLFQQAYRQLGYPTGYFNDRLVVAIDDLLAAPEPATPLAVVRSKAFYVYVDPALEARSTGQKLLLRVGPANEVKIKAKLRAIRTALTGRTLPAAPTAANAAGG</sequence>
<name>M4NHJ3_9GAMM</name>
<keyword evidence="1" id="KW-1133">Transmembrane helix</keyword>
<dbReference type="Proteomes" id="UP000011859">
    <property type="component" value="Chromosome"/>
</dbReference>
<gene>
    <name evidence="2" type="ORF">R2APBS1_2463</name>
</gene>
<dbReference type="HOGENOM" id="CLU_068472_0_1_6"/>
<evidence type="ECO:0000313" key="2">
    <source>
        <dbReference type="EMBL" id="AGG89552.1"/>
    </source>
</evidence>
<dbReference type="KEGG" id="rhd:R2APBS1_2463"/>
<evidence type="ECO:0000313" key="3">
    <source>
        <dbReference type="Proteomes" id="UP000011859"/>
    </source>
</evidence>
<evidence type="ECO:0000256" key="1">
    <source>
        <dbReference type="SAM" id="Phobius"/>
    </source>
</evidence>